<name>A0ABS6KGR7_9MYCO</name>
<evidence type="ECO:0000256" key="1">
    <source>
        <dbReference type="ARBA" id="ARBA00010617"/>
    </source>
</evidence>
<reference evidence="4 5" key="1">
    <citation type="journal article" date="2021" name="Sci. Rep.">
        <title>Phenotypic and genomic hallmarks of a novel, potentially pathogenic rapidly growing Mycobacterium species related to the Mycobacterium fortuitum complex.</title>
        <authorList>
            <person name="Gharbi R."/>
            <person name="Khanna V."/>
            <person name="Frigui W."/>
            <person name="Mhenni B."/>
            <person name="Brosch R."/>
            <person name="Mardassi H."/>
        </authorList>
    </citation>
    <scope>NUCLEOTIDE SEQUENCE [LARGE SCALE GENOMIC DNA]</scope>
    <source>
        <strain evidence="4 5">TNTM28</strain>
    </source>
</reference>
<keyword evidence="2" id="KW-0349">Heme</keyword>
<dbReference type="EMBL" id="VOMB01000003">
    <property type="protein sequence ID" value="MBU9762768.1"/>
    <property type="molecule type" value="Genomic_DNA"/>
</dbReference>
<keyword evidence="2" id="KW-0408">Iron</keyword>
<keyword evidence="2" id="KW-0560">Oxidoreductase</keyword>
<protein>
    <submittedName>
        <fullName evidence="4">Cytochrome P450</fullName>
    </submittedName>
</protein>
<evidence type="ECO:0000256" key="3">
    <source>
        <dbReference type="SAM" id="MobiDB-lite"/>
    </source>
</evidence>
<evidence type="ECO:0000313" key="4">
    <source>
        <dbReference type="EMBL" id="MBU9762768.1"/>
    </source>
</evidence>
<proteinExistence type="inferred from homology"/>
<comment type="similarity">
    <text evidence="1 2">Belongs to the cytochrome P450 family.</text>
</comment>
<dbReference type="RefSeq" id="WP_217154780.1">
    <property type="nucleotide sequence ID" value="NZ_VOMB01000003.1"/>
</dbReference>
<dbReference type="PROSITE" id="PS00086">
    <property type="entry name" value="CYTOCHROME_P450"/>
    <property type="match status" value="1"/>
</dbReference>
<dbReference type="PANTHER" id="PTHR46696">
    <property type="entry name" value="P450, PUTATIVE (EUROFUNG)-RELATED"/>
    <property type="match status" value="1"/>
</dbReference>
<dbReference type="InterPro" id="IPR001128">
    <property type="entry name" value="Cyt_P450"/>
</dbReference>
<sequence length="406" mass="44923">MTGALSHPTTPQPPLHMRRNGFDPTPDLREIRETDGVRTVVSALGNEVYLVTRHDDVKAMLSDHERFSNSRPPGFALPGSPEMSEEEIARTRAGNLLGLDPPEHQRLRRMLTAEFTIRRMKRLEPRIVEIVDNRLDAMAAAGPPSDLVADFALPIPSLVICELLGVPYEDRDDFQHRSTLQLDLSLPIAERLALQRQSRDYMRGLVERARQDPGEDILGMLVRDHGAELSDDELIGIAGLLLLAGHETTSNMLGLGVLALLRHPEQLAAVRDVPDAVGPAVEELLRWLSIVQNAIPRFTTTDVEIAGVRIPAGQLVFASLPAGNRDPDFIGSPDLLDIRRGAPGHLAFGHGVHHCLGAPLARMEMRIAFPALLRRFGNLALAEPFEDVEYRSFHFIYGLKSLAVTW</sequence>
<accession>A0ABS6KGR7</accession>
<evidence type="ECO:0000313" key="5">
    <source>
        <dbReference type="Proteomes" id="UP000812982"/>
    </source>
</evidence>
<comment type="caution">
    <text evidence="4">The sequence shown here is derived from an EMBL/GenBank/DDBJ whole genome shotgun (WGS) entry which is preliminary data.</text>
</comment>
<keyword evidence="2" id="KW-0479">Metal-binding</keyword>
<keyword evidence="2" id="KW-0503">Monooxygenase</keyword>
<dbReference type="PANTHER" id="PTHR46696:SF6">
    <property type="entry name" value="P450, PUTATIVE (EUROFUNG)-RELATED"/>
    <property type="match status" value="1"/>
</dbReference>
<dbReference type="Proteomes" id="UP000812982">
    <property type="component" value="Unassembled WGS sequence"/>
</dbReference>
<dbReference type="Pfam" id="PF00067">
    <property type="entry name" value="p450"/>
    <property type="match status" value="1"/>
</dbReference>
<organism evidence="4 5">
    <name type="scientific">[Mycobacterium] fortunisiensis</name>
    <dbReference type="NCBI Taxonomy" id="2600579"/>
    <lineage>
        <taxon>Bacteria</taxon>
        <taxon>Bacillati</taxon>
        <taxon>Actinomycetota</taxon>
        <taxon>Actinomycetes</taxon>
        <taxon>Mycobacteriales</taxon>
        <taxon>Mycobacteriaceae</taxon>
        <taxon>Mycolicibacterium</taxon>
    </lineage>
</organism>
<dbReference type="CDD" id="cd11030">
    <property type="entry name" value="CYP105-like"/>
    <property type="match status" value="1"/>
</dbReference>
<keyword evidence="5" id="KW-1185">Reference proteome</keyword>
<feature type="region of interest" description="Disordered" evidence="3">
    <location>
        <begin position="1"/>
        <end position="26"/>
    </location>
</feature>
<gene>
    <name evidence="4" type="ORF">FR943_02720</name>
</gene>
<evidence type="ECO:0000256" key="2">
    <source>
        <dbReference type="RuleBase" id="RU000461"/>
    </source>
</evidence>
<dbReference type="InterPro" id="IPR017972">
    <property type="entry name" value="Cyt_P450_CS"/>
</dbReference>